<evidence type="ECO:0000256" key="9">
    <source>
        <dbReference type="ARBA" id="ARBA00023244"/>
    </source>
</evidence>
<keyword evidence="5 11" id="KW-0285">Flavoprotein</keyword>
<dbReference type="PANTHER" id="PTHR42923">
    <property type="entry name" value="PROTOPORPHYRINOGEN OXIDASE"/>
    <property type="match status" value="1"/>
</dbReference>
<protein>
    <recommendedName>
        <fullName evidence="4 11">Protoporphyrinogen oxidase</fullName>
        <ecNumber evidence="4 11">1.3.3.4</ecNumber>
    </recommendedName>
</protein>
<comment type="pathway">
    <text evidence="2 11">Porphyrin-containing compound metabolism; protoporphyrin-IX biosynthesis; protoporphyrin-IX from protoporphyrinogen-IX: step 1/1.</text>
</comment>
<accession>A0A1V8SY85</accession>
<keyword evidence="8 11" id="KW-0350">Heme biosynthesis</keyword>
<evidence type="ECO:0000313" key="13">
    <source>
        <dbReference type="EMBL" id="OQO04040.1"/>
    </source>
</evidence>
<dbReference type="STRING" id="1507870.A0A1V8SY85"/>
<evidence type="ECO:0000256" key="3">
    <source>
        <dbReference type="ARBA" id="ARBA00010551"/>
    </source>
</evidence>
<dbReference type="InterPro" id="IPR036188">
    <property type="entry name" value="FAD/NAD-bd_sf"/>
</dbReference>
<reference evidence="14" key="1">
    <citation type="submission" date="2017-03" db="EMBL/GenBank/DDBJ databases">
        <title>Genomes of endolithic fungi from Antarctica.</title>
        <authorList>
            <person name="Coleine C."/>
            <person name="Masonjones S."/>
            <person name="Stajich J.E."/>
        </authorList>
    </citation>
    <scope>NUCLEOTIDE SEQUENCE [LARGE SCALE GENOMIC DNA]</scope>
    <source>
        <strain evidence="14">CCFEE 5527</strain>
    </source>
</reference>
<comment type="caution">
    <text evidence="13">The sequence shown here is derived from an EMBL/GenBank/DDBJ whole genome shotgun (WGS) entry which is preliminary data.</text>
</comment>
<dbReference type="GO" id="GO:0005743">
    <property type="term" value="C:mitochondrial inner membrane"/>
    <property type="evidence" value="ECO:0007669"/>
    <property type="project" value="UniProtKB-SubCell"/>
</dbReference>
<comment type="catalytic activity">
    <reaction evidence="10 11">
        <text>protoporphyrinogen IX + 3 O2 = protoporphyrin IX + 3 H2O2</text>
        <dbReference type="Rhea" id="RHEA:25576"/>
        <dbReference type="ChEBI" id="CHEBI:15379"/>
        <dbReference type="ChEBI" id="CHEBI:16240"/>
        <dbReference type="ChEBI" id="CHEBI:57306"/>
        <dbReference type="ChEBI" id="CHEBI:57307"/>
        <dbReference type="EC" id="1.3.3.4"/>
    </reaction>
</comment>
<evidence type="ECO:0000256" key="4">
    <source>
        <dbReference type="ARBA" id="ARBA00012867"/>
    </source>
</evidence>
<feature type="domain" description="Amine oxidase" evidence="12">
    <location>
        <begin position="55"/>
        <end position="579"/>
    </location>
</feature>
<dbReference type="SUPFAM" id="SSF51905">
    <property type="entry name" value="FAD/NAD(P)-binding domain"/>
    <property type="match status" value="1"/>
</dbReference>
<dbReference type="OrthoDB" id="438553at2759"/>
<dbReference type="FunCoup" id="A0A1V8SY85">
    <property type="interactions" value="958"/>
</dbReference>
<dbReference type="InterPro" id="IPR002937">
    <property type="entry name" value="Amino_oxidase"/>
</dbReference>
<organism evidence="13 14">
    <name type="scientific">Cryoendolithus antarcticus</name>
    <dbReference type="NCBI Taxonomy" id="1507870"/>
    <lineage>
        <taxon>Eukaryota</taxon>
        <taxon>Fungi</taxon>
        <taxon>Dikarya</taxon>
        <taxon>Ascomycota</taxon>
        <taxon>Pezizomycotina</taxon>
        <taxon>Dothideomycetes</taxon>
        <taxon>Dothideomycetidae</taxon>
        <taxon>Cladosporiales</taxon>
        <taxon>Cladosporiaceae</taxon>
        <taxon>Cryoendolithus</taxon>
    </lineage>
</organism>
<gene>
    <name evidence="13" type="ORF">B0A48_10683</name>
</gene>
<comment type="subcellular location">
    <subcellularLocation>
        <location evidence="11">Mitochondrion inner membrane</location>
    </subcellularLocation>
</comment>
<dbReference type="InterPro" id="IPR050464">
    <property type="entry name" value="Zeta_carotene_desat/Oxidored"/>
</dbReference>
<evidence type="ECO:0000259" key="12">
    <source>
        <dbReference type="Pfam" id="PF01593"/>
    </source>
</evidence>
<name>A0A1V8SY85_9PEZI</name>
<dbReference type="EC" id="1.3.3.4" evidence="4 11"/>
<dbReference type="EMBL" id="NAJO01000023">
    <property type="protein sequence ID" value="OQO04040.1"/>
    <property type="molecule type" value="Genomic_DNA"/>
</dbReference>
<dbReference type="GO" id="GO:0004729">
    <property type="term" value="F:oxygen-dependent protoporphyrinogen oxidase activity"/>
    <property type="evidence" value="ECO:0007669"/>
    <property type="project" value="UniProtKB-UniRule"/>
</dbReference>
<dbReference type="UniPathway" id="UPA00251">
    <property type="reaction ID" value="UER00324"/>
</dbReference>
<comment type="cofactor">
    <cofactor evidence="11">
        <name>FAD</name>
        <dbReference type="ChEBI" id="CHEBI:57692"/>
    </cofactor>
    <text evidence="11">Binds 1 FAD per subunit.</text>
</comment>
<evidence type="ECO:0000256" key="11">
    <source>
        <dbReference type="RuleBase" id="RU367069"/>
    </source>
</evidence>
<dbReference type="AlphaFoldDB" id="A0A1V8SY85"/>
<dbReference type="PANTHER" id="PTHR42923:SF3">
    <property type="entry name" value="PROTOPORPHYRINOGEN OXIDASE"/>
    <property type="match status" value="1"/>
</dbReference>
<comment type="similarity">
    <text evidence="3 11">Belongs to the protoporphyrinogen/coproporphyrinogen oxidase family. Protoporphyrinogen oxidase subfamily.</text>
</comment>
<comment type="function">
    <text evidence="1 11">Catalyzes the 6-electron oxidation of protoporphyrinogen-IX to form protoporphyrin-IX.</text>
</comment>
<keyword evidence="14" id="KW-1185">Reference proteome</keyword>
<evidence type="ECO:0000256" key="10">
    <source>
        <dbReference type="ARBA" id="ARBA00047554"/>
    </source>
</evidence>
<dbReference type="Proteomes" id="UP000192596">
    <property type="component" value="Unassembled WGS sequence"/>
</dbReference>
<sequence>MLRRTNALATASSLRFRGPSSLSVQCLIPSTRSRGLASEAATNNSPRYAVLGSGITGLATAYFITQQIPRAKVTVFEAKDRIGGWLASKRVEVKDGTILFEGGPRTLRPAQNGVLAARLIQELDLGKDAIFTQNSSPAAINRYLYYPDRLVRMPHPSFGVWENFRTLMSEPVFATAIWSGLKEFFKEPRSAKITDESIASFFSRRLSREMVDRILSGVIHGIYAGDVEQLSAKSLFPKLYRDEVTQTSIIKGMLMSATEGLEMPKREGDFLAEMKAFAWDPLLKATLKDTSVFTFRDGMGMLSDALARKLWASENVEFKTSTPVKSLAPTENKTGIDITTFTNAEAQRFDHIVSCLSPDHLNALAPPTTTIAPETPSVTVMTVNLYFREPNLHPAGFGYLIPRATPFEQNPERALGVVFDTAYAPSFMDTDSATWHTADMDVLRAQREAGRMINVNDFGWYNFPEKPVVQDTVPNRGTKLTVMLGGHWWNDWPAYPDEKEGLAMARSILKRHLNITQEPEAFQVNLQKDCIPQYTVGHEARLMKAHNELWKSYKGRLRVAGSWIQGVGVNDCLRSAYDVVKGLRDGRDGTGLEQIGRDEYVRLKPVRRVQETDSA</sequence>
<evidence type="ECO:0000256" key="2">
    <source>
        <dbReference type="ARBA" id="ARBA00005073"/>
    </source>
</evidence>
<evidence type="ECO:0000313" key="14">
    <source>
        <dbReference type="Proteomes" id="UP000192596"/>
    </source>
</evidence>
<evidence type="ECO:0000256" key="6">
    <source>
        <dbReference type="ARBA" id="ARBA00022827"/>
    </source>
</evidence>
<keyword evidence="6 11" id="KW-0274">FAD</keyword>
<dbReference type="InParanoid" id="A0A1V8SY85"/>
<evidence type="ECO:0000256" key="5">
    <source>
        <dbReference type="ARBA" id="ARBA00022630"/>
    </source>
</evidence>
<evidence type="ECO:0000256" key="8">
    <source>
        <dbReference type="ARBA" id="ARBA00023133"/>
    </source>
</evidence>
<evidence type="ECO:0000256" key="1">
    <source>
        <dbReference type="ARBA" id="ARBA00002600"/>
    </source>
</evidence>
<dbReference type="Gene3D" id="3.50.50.60">
    <property type="entry name" value="FAD/NAD(P)-binding domain"/>
    <property type="match status" value="1"/>
</dbReference>
<dbReference type="Pfam" id="PF01593">
    <property type="entry name" value="Amino_oxidase"/>
    <property type="match status" value="1"/>
</dbReference>
<proteinExistence type="inferred from homology"/>
<dbReference type="InterPro" id="IPR004572">
    <property type="entry name" value="Protoporphyrinogen_oxidase"/>
</dbReference>
<evidence type="ECO:0000256" key="7">
    <source>
        <dbReference type="ARBA" id="ARBA00023002"/>
    </source>
</evidence>
<dbReference type="GO" id="GO:0006782">
    <property type="term" value="P:protoporphyrinogen IX biosynthetic process"/>
    <property type="evidence" value="ECO:0007669"/>
    <property type="project" value="UniProtKB-UniRule"/>
</dbReference>
<dbReference type="SUPFAM" id="SSF54373">
    <property type="entry name" value="FAD-linked reductases, C-terminal domain"/>
    <property type="match status" value="2"/>
</dbReference>
<keyword evidence="9 11" id="KW-0627">Porphyrin biosynthesis</keyword>
<dbReference type="NCBIfam" id="TIGR00562">
    <property type="entry name" value="proto_IX_ox"/>
    <property type="match status" value="1"/>
</dbReference>
<keyword evidence="7 11" id="KW-0560">Oxidoreductase</keyword>